<dbReference type="InterPro" id="IPR017871">
    <property type="entry name" value="ABC_transporter-like_CS"/>
</dbReference>
<dbReference type="InterPro" id="IPR027417">
    <property type="entry name" value="P-loop_NTPase"/>
</dbReference>
<gene>
    <name evidence="5" type="ORF">M427DRAFT_93846</name>
</gene>
<evidence type="ECO:0000259" key="4">
    <source>
        <dbReference type="PROSITE" id="PS50893"/>
    </source>
</evidence>
<dbReference type="PANTHER" id="PTHR19211">
    <property type="entry name" value="ATP-BINDING TRANSPORT PROTEIN-RELATED"/>
    <property type="match status" value="1"/>
</dbReference>
<dbReference type="AlphaFoldDB" id="A0A139AWI7"/>
<keyword evidence="1" id="KW-0677">Repeat</keyword>
<keyword evidence="6" id="KW-1185">Reference proteome</keyword>
<dbReference type="Pfam" id="PF00005">
    <property type="entry name" value="ABC_tran"/>
    <property type="match status" value="2"/>
</dbReference>
<feature type="domain" description="ABC transporter" evidence="4">
    <location>
        <begin position="341"/>
        <end position="557"/>
    </location>
</feature>
<dbReference type="GO" id="GO:0016887">
    <property type="term" value="F:ATP hydrolysis activity"/>
    <property type="evidence" value="ECO:0007669"/>
    <property type="project" value="InterPro"/>
</dbReference>
<feature type="domain" description="ABC transporter" evidence="4">
    <location>
        <begin position="5"/>
        <end position="265"/>
    </location>
</feature>
<dbReference type="EMBL" id="KQ965733">
    <property type="protein sequence ID" value="KXS21090.1"/>
    <property type="molecule type" value="Genomic_DNA"/>
</dbReference>
<dbReference type="InterPro" id="IPR003593">
    <property type="entry name" value="AAA+_ATPase"/>
</dbReference>
<dbReference type="CDD" id="cd03221">
    <property type="entry name" value="ABCF_EF-3"/>
    <property type="match status" value="2"/>
</dbReference>
<dbReference type="Pfam" id="PF12848">
    <property type="entry name" value="ABC_tran_Xtn"/>
    <property type="match status" value="1"/>
</dbReference>
<evidence type="ECO:0000256" key="3">
    <source>
        <dbReference type="ARBA" id="ARBA00022840"/>
    </source>
</evidence>
<organism evidence="5 6">
    <name type="scientific">Gonapodya prolifera (strain JEL478)</name>
    <name type="common">Monoblepharis prolifera</name>
    <dbReference type="NCBI Taxonomy" id="1344416"/>
    <lineage>
        <taxon>Eukaryota</taxon>
        <taxon>Fungi</taxon>
        <taxon>Fungi incertae sedis</taxon>
        <taxon>Chytridiomycota</taxon>
        <taxon>Chytridiomycota incertae sedis</taxon>
        <taxon>Monoblepharidomycetes</taxon>
        <taxon>Monoblepharidales</taxon>
        <taxon>Gonapodyaceae</taxon>
        <taxon>Gonapodya</taxon>
    </lineage>
</organism>
<dbReference type="GO" id="GO:0005524">
    <property type="term" value="F:ATP binding"/>
    <property type="evidence" value="ECO:0007669"/>
    <property type="project" value="UniProtKB-KW"/>
</dbReference>
<evidence type="ECO:0000256" key="2">
    <source>
        <dbReference type="ARBA" id="ARBA00022741"/>
    </source>
</evidence>
<reference evidence="5 6" key="1">
    <citation type="journal article" date="2015" name="Genome Biol. Evol.">
        <title>Phylogenomic analyses indicate that early fungi evolved digesting cell walls of algal ancestors of land plants.</title>
        <authorList>
            <person name="Chang Y."/>
            <person name="Wang S."/>
            <person name="Sekimoto S."/>
            <person name="Aerts A.L."/>
            <person name="Choi C."/>
            <person name="Clum A."/>
            <person name="LaButti K.M."/>
            <person name="Lindquist E.A."/>
            <person name="Yee Ngan C."/>
            <person name="Ohm R.A."/>
            <person name="Salamov A.A."/>
            <person name="Grigoriev I.V."/>
            <person name="Spatafora J.W."/>
            <person name="Berbee M.L."/>
        </authorList>
    </citation>
    <scope>NUCLEOTIDE SEQUENCE [LARGE SCALE GENOMIC DNA]</scope>
    <source>
        <strain evidence="5 6">JEL478</strain>
    </source>
</reference>
<dbReference type="SMART" id="SM00382">
    <property type="entry name" value="AAA"/>
    <property type="match status" value="2"/>
</dbReference>
<dbReference type="FunFam" id="3.40.50.300:FF:000011">
    <property type="entry name" value="Putative ABC transporter ATP-binding component"/>
    <property type="match status" value="1"/>
</dbReference>
<dbReference type="STRING" id="1344416.A0A139AWI7"/>
<accession>A0A139AWI7</accession>
<dbReference type="Gene3D" id="3.40.50.300">
    <property type="entry name" value="P-loop containing nucleotide triphosphate hydrolases"/>
    <property type="match status" value="2"/>
</dbReference>
<dbReference type="PANTHER" id="PTHR19211:SF117">
    <property type="entry name" value="ATP-BINDING CASSETTE SUB-FAMILY F MEMBER 3"/>
    <property type="match status" value="1"/>
</dbReference>
<proteinExistence type="predicted"/>
<dbReference type="OrthoDB" id="2110130at2759"/>
<evidence type="ECO:0000313" key="6">
    <source>
        <dbReference type="Proteomes" id="UP000070544"/>
    </source>
</evidence>
<evidence type="ECO:0000313" key="5">
    <source>
        <dbReference type="EMBL" id="KXS21090.1"/>
    </source>
</evidence>
<dbReference type="InterPro" id="IPR032781">
    <property type="entry name" value="ABC_tran_Xtn"/>
</dbReference>
<keyword evidence="3" id="KW-0067">ATP-binding</keyword>
<dbReference type="InterPro" id="IPR050611">
    <property type="entry name" value="ABCF"/>
</dbReference>
<keyword evidence="5" id="KW-0378">Hydrolase</keyword>
<dbReference type="SUPFAM" id="SSF52540">
    <property type="entry name" value="P-loop containing nucleoside triphosphate hydrolases"/>
    <property type="match status" value="2"/>
</dbReference>
<keyword evidence="2" id="KW-0547">Nucleotide-binding</keyword>
<dbReference type="PROSITE" id="PS00211">
    <property type="entry name" value="ABC_TRANSPORTER_1"/>
    <property type="match status" value="1"/>
</dbReference>
<dbReference type="FunFam" id="3.40.50.300:FF:000104">
    <property type="entry name" value="ATP-binding cassette sub-family F member 3"/>
    <property type="match status" value="1"/>
</dbReference>
<sequence>MTKDIRLEDFDISYAGHPILKSTSLHLSAPTADSGGRRYGLVGRNGIGKTTLLKAIGTREIKFAEHISVLHVEQEIHGDDTTVIRAVLAADSEREGLLAQVEELTARLNSLSTTGSAKDNAGTDDAAALTKTYARLAAVDADGAESRAAAILSGLGFDADAQKRATRTFSGGWRMRVALARALFVKPDLLLLDEPTNMLDFPAVVWLEKYLSKWPTTLLVVSHDRAFLDSIATDIIHQHSLTLDHYRGDFSTFVKAREDRKKQRIKEYETQLQYRQHLQAFIDRWRYNANRAAQAQSKIKILEKLPPLDAPTKEEDEGLGAGGSHIYFRFEEPERLAPPIIKMDGVTFGYNVPKPPPPGSKFILENITFDLSPDSKVAVVGPNGAGKTTLLKLINGEIEPVRGQVTRHGRVRIAYFSQHHVDALEMNLTPVQFLAKKFPGRPEEEFRRQLGKFGITGPTGLQILGTLSGGQKSRVVFAWLNMTSPHVLVLDEPTVNLDMDTIEALSRSIRNFAGGVLIVSHDERFLDSVCNEVWVCEGGHMARFEGKVGSGDGIVRQ</sequence>
<dbReference type="Proteomes" id="UP000070544">
    <property type="component" value="Unassembled WGS sequence"/>
</dbReference>
<dbReference type="InterPro" id="IPR003439">
    <property type="entry name" value="ABC_transporter-like_ATP-bd"/>
</dbReference>
<protein>
    <submittedName>
        <fullName evidence="5">p-loop containing nucleoside triphosphate hydrolase protein</fullName>
    </submittedName>
</protein>
<evidence type="ECO:0000256" key="1">
    <source>
        <dbReference type="ARBA" id="ARBA00022737"/>
    </source>
</evidence>
<dbReference type="OMA" id="CTHIADI"/>
<dbReference type="PROSITE" id="PS50893">
    <property type="entry name" value="ABC_TRANSPORTER_2"/>
    <property type="match status" value="2"/>
</dbReference>
<name>A0A139AWI7_GONPJ</name>